<organism evidence="2 3">
    <name type="scientific">Trichophyton verrucosum (strain HKI 0517)</name>
    <dbReference type="NCBI Taxonomy" id="663202"/>
    <lineage>
        <taxon>Eukaryota</taxon>
        <taxon>Fungi</taxon>
        <taxon>Dikarya</taxon>
        <taxon>Ascomycota</taxon>
        <taxon>Pezizomycotina</taxon>
        <taxon>Eurotiomycetes</taxon>
        <taxon>Eurotiomycetidae</taxon>
        <taxon>Onygenales</taxon>
        <taxon>Arthrodermataceae</taxon>
        <taxon>Trichophyton</taxon>
    </lineage>
</organism>
<evidence type="ECO:0000313" key="2">
    <source>
        <dbReference type="EMBL" id="EFE39285.1"/>
    </source>
</evidence>
<protein>
    <submittedName>
        <fullName evidence="2">Uncharacterized protein</fullName>
    </submittedName>
</protein>
<dbReference type="KEGG" id="tve:TRV_06010"/>
<name>D4DFQ9_TRIVH</name>
<comment type="caution">
    <text evidence="2">The sequence shown here is derived from an EMBL/GenBank/DDBJ whole genome shotgun (WGS) entry which is preliminary data.</text>
</comment>
<proteinExistence type="predicted"/>
<dbReference type="GeneID" id="9584660"/>
<keyword evidence="3" id="KW-1185">Reference proteome</keyword>
<keyword evidence="1" id="KW-0812">Transmembrane</keyword>
<dbReference type="Proteomes" id="UP000008383">
    <property type="component" value="Unassembled WGS sequence"/>
</dbReference>
<accession>D4DFQ9</accession>
<dbReference type="AlphaFoldDB" id="D4DFQ9"/>
<dbReference type="EMBL" id="ACYE01000341">
    <property type="protein sequence ID" value="EFE39285.1"/>
    <property type="molecule type" value="Genomic_DNA"/>
</dbReference>
<evidence type="ECO:0000313" key="3">
    <source>
        <dbReference type="Proteomes" id="UP000008383"/>
    </source>
</evidence>
<dbReference type="HOGENOM" id="CLU_2484951_0_0_1"/>
<gene>
    <name evidence="2" type="ORF">TRV_06010</name>
</gene>
<feature type="transmembrane region" description="Helical" evidence="1">
    <location>
        <begin position="33"/>
        <end position="51"/>
    </location>
</feature>
<dbReference type="RefSeq" id="XP_003019909.1">
    <property type="nucleotide sequence ID" value="XM_003019863.1"/>
</dbReference>
<keyword evidence="1" id="KW-0472">Membrane</keyword>
<sequence length="87" mass="10123">MEKTREAQIFRQILSFSFFFLLLPFSFPSPSLFFFVLFMTFYIFYFSVLFIRVEPTVQLTLLDPVLTIWLAASNKAGESLASECEEG</sequence>
<feature type="transmembrane region" description="Helical" evidence="1">
    <location>
        <begin position="9"/>
        <end position="27"/>
    </location>
</feature>
<reference evidence="3" key="1">
    <citation type="journal article" date="2011" name="Genome Biol.">
        <title>Comparative and functional genomics provide insights into the pathogenicity of dermatophytic fungi.</title>
        <authorList>
            <person name="Burmester A."/>
            <person name="Shelest E."/>
            <person name="Gloeckner G."/>
            <person name="Heddergott C."/>
            <person name="Schindler S."/>
            <person name="Staib P."/>
            <person name="Heidel A."/>
            <person name="Felder M."/>
            <person name="Petzold A."/>
            <person name="Szafranski K."/>
            <person name="Feuermann M."/>
            <person name="Pedruzzi I."/>
            <person name="Priebe S."/>
            <person name="Groth M."/>
            <person name="Winkler R."/>
            <person name="Li W."/>
            <person name="Kniemeyer O."/>
            <person name="Schroeckh V."/>
            <person name="Hertweck C."/>
            <person name="Hube B."/>
            <person name="White T.C."/>
            <person name="Platzer M."/>
            <person name="Guthke R."/>
            <person name="Heitman J."/>
            <person name="Woestemeyer J."/>
            <person name="Zipfel P.F."/>
            <person name="Monod M."/>
            <person name="Brakhage A.A."/>
        </authorList>
    </citation>
    <scope>NUCLEOTIDE SEQUENCE [LARGE SCALE GENOMIC DNA]</scope>
    <source>
        <strain evidence="3">HKI 0517</strain>
    </source>
</reference>
<keyword evidence="1" id="KW-1133">Transmembrane helix</keyword>
<evidence type="ECO:0000256" key="1">
    <source>
        <dbReference type="SAM" id="Phobius"/>
    </source>
</evidence>